<organism evidence="6 7">
    <name type="scientific">Pseudomonas fluorescens</name>
    <dbReference type="NCBI Taxonomy" id="294"/>
    <lineage>
        <taxon>Bacteria</taxon>
        <taxon>Pseudomonadati</taxon>
        <taxon>Pseudomonadota</taxon>
        <taxon>Gammaproteobacteria</taxon>
        <taxon>Pseudomonadales</taxon>
        <taxon>Pseudomonadaceae</taxon>
        <taxon>Pseudomonas</taxon>
    </lineage>
</organism>
<comment type="similarity">
    <text evidence="1">Belongs to the LysR transcriptional regulatory family.</text>
</comment>
<dbReference type="SUPFAM" id="SSF46785">
    <property type="entry name" value="Winged helix' DNA-binding domain"/>
    <property type="match status" value="1"/>
</dbReference>
<protein>
    <submittedName>
        <fullName evidence="6">Putative LysR family transcriptional regulator</fullName>
    </submittedName>
</protein>
<dbReference type="Gene3D" id="1.10.10.10">
    <property type="entry name" value="Winged helix-like DNA-binding domain superfamily/Winged helix DNA-binding domain"/>
    <property type="match status" value="1"/>
</dbReference>
<keyword evidence="2" id="KW-0805">Transcription regulation</keyword>
<dbReference type="InterPro" id="IPR000847">
    <property type="entry name" value="LysR_HTH_N"/>
</dbReference>
<gene>
    <name evidence="6" type="primary">nodD2_5</name>
    <name evidence="6" type="ORF">NCTC9428_02768</name>
</gene>
<evidence type="ECO:0000313" key="7">
    <source>
        <dbReference type="Proteomes" id="UP000281909"/>
    </source>
</evidence>
<dbReference type="GO" id="GO:0003677">
    <property type="term" value="F:DNA binding"/>
    <property type="evidence" value="ECO:0007669"/>
    <property type="project" value="UniProtKB-KW"/>
</dbReference>
<sequence>MRYRRLDLNLLVALDALLSECSVSRAAERLHLGQSATSSALGRLREHFNDPLLVAVGRRLEPTALGLQLLPKVREALALTREIVDAPVDFDPATCTREFTLVASDYVIGVLMPAVSRELARIAPGVRLSLRDLPAPRDADVVGEALDYRRSDFAVVPERRLNSAYPHVPLISDTLCCVVCAQQPQFAQGLDLAAYGAAEHVVRAFADGRNLALDAEYLQQAGITRQVAVSVESFALIPEFIIGTPRIATVFRRQAERFAQCFDLRILPAPLKFPEAVQVLQWHPYQDRDPAIMWFRSLLLEQAARLGQPVGASPVSACKPA</sequence>
<dbReference type="SUPFAM" id="SSF53850">
    <property type="entry name" value="Periplasmic binding protein-like II"/>
    <property type="match status" value="1"/>
</dbReference>
<dbReference type="OrthoDB" id="8720143at2"/>
<dbReference type="Proteomes" id="UP000281909">
    <property type="component" value="Chromosome"/>
</dbReference>
<accession>A0A448DWH4</accession>
<dbReference type="PANTHER" id="PTHR30118:SF6">
    <property type="entry name" value="HTH-TYPE TRANSCRIPTIONAL REGULATOR LEUO"/>
    <property type="match status" value="1"/>
</dbReference>
<dbReference type="RefSeq" id="WP_126363423.1">
    <property type="nucleotide sequence ID" value="NZ_LR134318.1"/>
</dbReference>
<dbReference type="Pfam" id="PF03466">
    <property type="entry name" value="LysR_substrate"/>
    <property type="match status" value="1"/>
</dbReference>
<evidence type="ECO:0000256" key="4">
    <source>
        <dbReference type="ARBA" id="ARBA00023163"/>
    </source>
</evidence>
<dbReference type="AlphaFoldDB" id="A0A448DWH4"/>
<proteinExistence type="inferred from homology"/>
<keyword evidence="4" id="KW-0804">Transcription</keyword>
<dbReference type="InterPro" id="IPR050389">
    <property type="entry name" value="LysR-type_TF"/>
</dbReference>
<dbReference type="GO" id="GO:0003700">
    <property type="term" value="F:DNA-binding transcription factor activity"/>
    <property type="evidence" value="ECO:0007669"/>
    <property type="project" value="InterPro"/>
</dbReference>
<dbReference type="InterPro" id="IPR005119">
    <property type="entry name" value="LysR_subst-bd"/>
</dbReference>
<dbReference type="InterPro" id="IPR036390">
    <property type="entry name" value="WH_DNA-bd_sf"/>
</dbReference>
<dbReference type="Pfam" id="PF00126">
    <property type="entry name" value="HTH_1"/>
    <property type="match status" value="1"/>
</dbReference>
<dbReference type="EMBL" id="LR134318">
    <property type="protein sequence ID" value="VEF11153.1"/>
    <property type="molecule type" value="Genomic_DNA"/>
</dbReference>
<dbReference type="Gene3D" id="3.40.190.10">
    <property type="entry name" value="Periplasmic binding protein-like II"/>
    <property type="match status" value="2"/>
</dbReference>
<feature type="domain" description="HTH lysR-type" evidence="5">
    <location>
        <begin position="6"/>
        <end position="63"/>
    </location>
</feature>
<evidence type="ECO:0000256" key="3">
    <source>
        <dbReference type="ARBA" id="ARBA00023125"/>
    </source>
</evidence>
<evidence type="ECO:0000256" key="2">
    <source>
        <dbReference type="ARBA" id="ARBA00023015"/>
    </source>
</evidence>
<evidence type="ECO:0000259" key="5">
    <source>
        <dbReference type="PROSITE" id="PS50931"/>
    </source>
</evidence>
<name>A0A448DWH4_PSEFL</name>
<dbReference type="PROSITE" id="PS50931">
    <property type="entry name" value="HTH_LYSR"/>
    <property type="match status" value="1"/>
</dbReference>
<keyword evidence="3" id="KW-0238">DNA-binding</keyword>
<evidence type="ECO:0000256" key="1">
    <source>
        <dbReference type="ARBA" id="ARBA00009437"/>
    </source>
</evidence>
<dbReference type="PANTHER" id="PTHR30118">
    <property type="entry name" value="HTH-TYPE TRANSCRIPTIONAL REGULATOR LEUO-RELATED"/>
    <property type="match status" value="1"/>
</dbReference>
<reference evidence="6 7" key="1">
    <citation type="submission" date="2018-12" db="EMBL/GenBank/DDBJ databases">
        <authorList>
            <consortium name="Pathogen Informatics"/>
        </authorList>
    </citation>
    <scope>NUCLEOTIDE SEQUENCE [LARGE SCALE GENOMIC DNA]</scope>
    <source>
        <strain evidence="6 7">NCTC9428</strain>
    </source>
</reference>
<dbReference type="InterPro" id="IPR036388">
    <property type="entry name" value="WH-like_DNA-bd_sf"/>
</dbReference>
<evidence type="ECO:0000313" key="6">
    <source>
        <dbReference type="EMBL" id="VEF11153.1"/>
    </source>
</evidence>